<dbReference type="InterPro" id="IPR017981">
    <property type="entry name" value="GPCR_2-like_7TM"/>
</dbReference>
<dbReference type="InterPro" id="IPR000832">
    <property type="entry name" value="GPCR_2_secretin-like"/>
</dbReference>
<dbReference type="GO" id="GO:0007166">
    <property type="term" value="P:cell surface receptor signaling pathway"/>
    <property type="evidence" value="ECO:0007669"/>
    <property type="project" value="InterPro"/>
</dbReference>
<feature type="transmembrane region" description="Helical" evidence="5">
    <location>
        <begin position="111"/>
        <end position="131"/>
    </location>
</feature>
<dbReference type="PANTHER" id="PTHR12011">
    <property type="entry name" value="ADHESION G-PROTEIN COUPLED RECEPTOR"/>
    <property type="match status" value="1"/>
</dbReference>
<protein>
    <recommendedName>
        <fullName evidence="6">G-protein coupled receptors family 2 profile 2 domain-containing protein</fullName>
    </recommendedName>
</protein>
<feature type="transmembrane region" description="Helical" evidence="5">
    <location>
        <begin position="63"/>
        <end position="90"/>
    </location>
</feature>
<feature type="transmembrane region" description="Helical" evidence="5">
    <location>
        <begin position="137"/>
        <end position="159"/>
    </location>
</feature>
<evidence type="ECO:0000256" key="1">
    <source>
        <dbReference type="ARBA" id="ARBA00004141"/>
    </source>
</evidence>
<reference evidence="7" key="2">
    <citation type="submission" date="2025-09" db="UniProtKB">
        <authorList>
            <consortium name="Ensembl"/>
        </authorList>
    </citation>
    <scope>IDENTIFICATION</scope>
</reference>
<sequence length="189" mass="22430">MRNAWFLHYFLLVAFTWMGLEGVHMYMALVKVFNSYISRYMVKFLIPLFSLLHSCWIKNDVAFYVAVVAYYLVIFLFNIIMFVVVLVQLCRIKRQNPQNLQHRNTLQDIRSVLGITILLGLTWGFAFFAWGELNLPFMYLFAIFNSLQGFFIFVFHCAVKENVRRQWRTYLCCGSMRLAENSGEVELIW</sequence>
<dbReference type="PRINTS" id="PR00249">
    <property type="entry name" value="GPCRSECRETIN"/>
</dbReference>
<accession>A0A3B4B5E9</accession>
<name>A0A3B4B5E9_9GOBI</name>
<evidence type="ECO:0000313" key="8">
    <source>
        <dbReference type="Proteomes" id="UP000261520"/>
    </source>
</evidence>
<evidence type="ECO:0000256" key="4">
    <source>
        <dbReference type="ARBA" id="ARBA00023136"/>
    </source>
</evidence>
<dbReference type="AlphaFoldDB" id="A0A3B4B5E9"/>
<organism evidence="7 8">
    <name type="scientific">Periophthalmus magnuspinnatus</name>
    <dbReference type="NCBI Taxonomy" id="409849"/>
    <lineage>
        <taxon>Eukaryota</taxon>
        <taxon>Metazoa</taxon>
        <taxon>Chordata</taxon>
        <taxon>Craniata</taxon>
        <taxon>Vertebrata</taxon>
        <taxon>Euteleostomi</taxon>
        <taxon>Actinopterygii</taxon>
        <taxon>Neopterygii</taxon>
        <taxon>Teleostei</taxon>
        <taxon>Neoteleostei</taxon>
        <taxon>Acanthomorphata</taxon>
        <taxon>Gobiaria</taxon>
        <taxon>Gobiiformes</taxon>
        <taxon>Gobioidei</taxon>
        <taxon>Gobiidae</taxon>
        <taxon>Oxudercinae</taxon>
        <taxon>Periophthalmus</taxon>
    </lineage>
</organism>
<evidence type="ECO:0000313" key="7">
    <source>
        <dbReference type="Ensembl" id="ENSPMGP00000023794.1"/>
    </source>
</evidence>
<dbReference type="InterPro" id="IPR017983">
    <property type="entry name" value="GPCR_2_secretin-like_CS"/>
</dbReference>
<evidence type="ECO:0000256" key="2">
    <source>
        <dbReference type="ARBA" id="ARBA00022692"/>
    </source>
</evidence>
<comment type="subcellular location">
    <subcellularLocation>
        <location evidence="1">Membrane</location>
        <topology evidence="1">Multi-pass membrane protein</topology>
    </subcellularLocation>
</comment>
<dbReference type="PROSITE" id="PS00650">
    <property type="entry name" value="G_PROTEIN_RECEP_F2_2"/>
    <property type="match status" value="1"/>
</dbReference>
<feature type="transmembrane region" description="Helical" evidence="5">
    <location>
        <begin position="40"/>
        <end position="57"/>
    </location>
</feature>
<dbReference type="GO" id="GO:0004930">
    <property type="term" value="F:G protein-coupled receptor activity"/>
    <property type="evidence" value="ECO:0007669"/>
    <property type="project" value="InterPro"/>
</dbReference>
<dbReference type="GO" id="GO:0005886">
    <property type="term" value="C:plasma membrane"/>
    <property type="evidence" value="ECO:0007669"/>
    <property type="project" value="TreeGrafter"/>
</dbReference>
<dbReference type="Gene3D" id="1.20.1070.10">
    <property type="entry name" value="Rhodopsin 7-helix transmembrane proteins"/>
    <property type="match status" value="1"/>
</dbReference>
<dbReference type="GO" id="GO:0007189">
    <property type="term" value="P:adenylate cyclase-activating G protein-coupled receptor signaling pathway"/>
    <property type="evidence" value="ECO:0007669"/>
    <property type="project" value="TreeGrafter"/>
</dbReference>
<proteinExistence type="predicted"/>
<dbReference type="PANTHER" id="PTHR12011:SF264">
    <property type="entry name" value="ADHESION G-PROTEIN COUPLED RECEPTOR G2"/>
    <property type="match status" value="1"/>
</dbReference>
<dbReference type="PROSITE" id="PS50261">
    <property type="entry name" value="G_PROTEIN_RECEP_F2_4"/>
    <property type="match status" value="1"/>
</dbReference>
<dbReference type="Proteomes" id="UP000261520">
    <property type="component" value="Unplaced"/>
</dbReference>
<dbReference type="Pfam" id="PF00002">
    <property type="entry name" value="7tm_2"/>
    <property type="match status" value="1"/>
</dbReference>
<feature type="transmembrane region" description="Helical" evidence="5">
    <location>
        <begin position="6"/>
        <end position="28"/>
    </location>
</feature>
<keyword evidence="4 5" id="KW-0472">Membrane</keyword>
<keyword evidence="2 5" id="KW-0812">Transmembrane</keyword>
<dbReference type="Ensembl" id="ENSPMGT00000025350.1">
    <property type="protein sequence ID" value="ENSPMGP00000023794.1"/>
    <property type="gene ID" value="ENSPMGG00000019241.1"/>
</dbReference>
<keyword evidence="3 5" id="KW-1133">Transmembrane helix</keyword>
<keyword evidence="8" id="KW-1185">Reference proteome</keyword>
<reference evidence="7" key="1">
    <citation type="submission" date="2025-08" db="UniProtKB">
        <authorList>
            <consortium name="Ensembl"/>
        </authorList>
    </citation>
    <scope>IDENTIFICATION</scope>
</reference>
<feature type="domain" description="G-protein coupled receptors family 2 profile 2" evidence="6">
    <location>
        <begin position="1"/>
        <end position="160"/>
    </location>
</feature>
<evidence type="ECO:0000256" key="3">
    <source>
        <dbReference type="ARBA" id="ARBA00022989"/>
    </source>
</evidence>
<evidence type="ECO:0000259" key="6">
    <source>
        <dbReference type="PROSITE" id="PS50261"/>
    </source>
</evidence>
<evidence type="ECO:0000256" key="5">
    <source>
        <dbReference type="SAM" id="Phobius"/>
    </source>
</evidence>